<keyword evidence="1" id="KW-0805">Transcription regulation</keyword>
<gene>
    <name evidence="5" type="ORF">OL497_11470</name>
</gene>
<evidence type="ECO:0000256" key="1">
    <source>
        <dbReference type="ARBA" id="ARBA00023015"/>
    </source>
</evidence>
<dbReference type="InterPro" id="IPR002577">
    <property type="entry name" value="HTH_HxlR"/>
</dbReference>
<protein>
    <submittedName>
        <fullName evidence="5">Helix-turn-helix transcriptional regulator</fullName>
    </submittedName>
</protein>
<dbReference type="RefSeq" id="WP_264730198.1">
    <property type="nucleotide sequence ID" value="NZ_JAPDNR010000001.1"/>
</dbReference>
<keyword evidence="2" id="KW-0238">DNA-binding</keyword>
<dbReference type="InterPro" id="IPR036388">
    <property type="entry name" value="WH-like_DNA-bd_sf"/>
</dbReference>
<keyword evidence="3" id="KW-0804">Transcription</keyword>
<dbReference type="PROSITE" id="PS51118">
    <property type="entry name" value="HTH_HXLR"/>
    <property type="match status" value="1"/>
</dbReference>
<dbReference type="PANTHER" id="PTHR33204:SF29">
    <property type="entry name" value="TRANSCRIPTIONAL REGULATOR"/>
    <property type="match status" value="1"/>
</dbReference>
<feature type="domain" description="HTH hxlR-type" evidence="4">
    <location>
        <begin position="12"/>
        <end position="110"/>
    </location>
</feature>
<keyword evidence="6" id="KW-1185">Reference proteome</keyword>
<dbReference type="Gene3D" id="1.10.10.10">
    <property type="entry name" value="Winged helix-like DNA-binding domain superfamily/Winged helix DNA-binding domain"/>
    <property type="match status" value="1"/>
</dbReference>
<dbReference type="Pfam" id="PF01638">
    <property type="entry name" value="HxlR"/>
    <property type="match status" value="1"/>
</dbReference>
<proteinExistence type="predicted"/>
<evidence type="ECO:0000256" key="3">
    <source>
        <dbReference type="ARBA" id="ARBA00023163"/>
    </source>
</evidence>
<evidence type="ECO:0000313" key="5">
    <source>
        <dbReference type="EMBL" id="MCW3484517.1"/>
    </source>
</evidence>
<dbReference type="EMBL" id="JAPDNS010000001">
    <property type="protein sequence ID" value="MCW3484517.1"/>
    <property type="molecule type" value="Genomic_DNA"/>
</dbReference>
<evidence type="ECO:0000259" key="4">
    <source>
        <dbReference type="PROSITE" id="PS51118"/>
    </source>
</evidence>
<sequence>MCDKNMQEQPECGMEVTMKVLGGKWMPCIIDGINRGIRRPGELHREIDMASPRVINMQLRELESYNIVYKIVYDELPLKVEYYLTELGESILPVIDAIEQWGNANRTYMLNVSKALQAAEKRSMMSAFSVS</sequence>
<dbReference type="Proteomes" id="UP001207742">
    <property type="component" value="Unassembled WGS sequence"/>
</dbReference>
<evidence type="ECO:0000256" key="2">
    <source>
        <dbReference type="ARBA" id="ARBA00023125"/>
    </source>
</evidence>
<dbReference type="InterPro" id="IPR036390">
    <property type="entry name" value="WH_DNA-bd_sf"/>
</dbReference>
<dbReference type="SUPFAM" id="SSF46785">
    <property type="entry name" value="Winged helix' DNA-binding domain"/>
    <property type="match status" value="1"/>
</dbReference>
<organism evidence="5 6">
    <name type="scientific">Chitinophaga nivalis</name>
    <dbReference type="NCBI Taxonomy" id="2991709"/>
    <lineage>
        <taxon>Bacteria</taxon>
        <taxon>Pseudomonadati</taxon>
        <taxon>Bacteroidota</taxon>
        <taxon>Chitinophagia</taxon>
        <taxon>Chitinophagales</taxon>
        <taxon>Chitinophagaceae</taxon>
        <taxon>Chitinophaga</taxon>
    </lineage>
</organism>
<name>A0ABT3IKP0_9BACT</name>
<dbReference type="PANTHER" id="PTHR33204">
    <property type="entry name" value="TRANSCRIPTIONAL REGULATOR, MARR FAMILY"/>
    <property type="match status" value="1"/>
</dbReference>
<reference evidence="5 6" key="1">
    <citation type="submission" date="2022-10" db="EMBL/GenBank/DDBJ databases">
        <title>Chitinophaga nivalis PC15 sp. nov., isolated from Pyeongchang county, South Korea.</title>
        <authorList>
            <person name="Trinh H.N."/>
        </authorList>
    </citation>
    <scope>NUCLEOTIDE SEQUENCE [LARGE SCALE GENOMIC DNA]</scope>
    <source>
        <strain evidence="5 6">PC14</strain>
    </source>
</reference>
<evidence type="ECO:0000313" key="6">
    <source>
        <dbReference type="Proteomes" id="UP001207742"/>
    </source>
</evidence>
<accession>A0ABT3IKP0</accession>
<comment type="caution">
    <text evidence="5">The sequence shown here is derived from an EMBL/GenBank/DDBJ whole genome shotgun (WGS) entry which is preliminary data.</text>
</comment>